<dbReference type="Gene3D" id="3.30.450.20">
    <property type="entry name" value="PAS domain"/>
    <property type="match status" value="2"/>
</dbReference>
<evidence type="ECO:0000313" key="13">
    <source>
        <dbReference type="Proteomes" id="UP000248079"/>
    </source>
</evidence>
<evidence type="ECO:0000256" key="6">
    <source>
        <dbReference type="PROSITE-ProRule" id="PRU00169"/>
    </source>
</evidence>
<evidence type="ECO:0000256" key="1">
    <source>
        <dbReference type="ARBA" id="ARBA00000085"/>
    </source>
</evidence>
<dbReference type="OrthoDB" id="1522284at2"/>
<dbReference type="AlphaFoldDB" id="A0A2V4A2M3"/>
<dbReference type="InterPro" id="IPR001789">
    <property type="entry name" value="Sig_transdc_resp-reg_receiver"/>
</dbReference>
<evidence type="ECO:0000256" key="5">
    <source>
        <dbReference type="ARBA" id="ARBA00022777"/>
    </source>
</evidence>
<dbReference type="NCBIfam" id="TIGR00229">
    <property type="entry name" value="sensory_box"/>
    <property type="match status" value="2"/>
</dbReference>
<dbReference type="CDD" id="cd00082">
    <property type="entry name" value="HisKA"/>
    <property type="match status" value="1"/>
</dbReference>
<dbReference type="Gene3D" id="3.30.565.10">
    <property type="entry name" value="Histidine kinase-like ATPase, C-terminal domain"/>
    <property type="match status" value="1"/>
</dbReference>
<comment type="caution">
    <text evidence="12">The sequence shown here is derived from an EMBL/GenBank/DDBJ whole genome shotgun (WGS) entry which is preliminary data.</text>
</comment>
<gene>
    <name evidence="12" type="ORF">DF185_02400</name>
</gene>
<keyword evidence="7" id="KW-0812">Transmembrane</keyword>
<comment type="catalytic activity">
    <reaction evidence="1">
        <text>ATP + protein L-histidine = ADP + protein N-phospho-L-histidine.</text>
        <dbReference type="EC" id="2.7.13.3"/>
    </reaction>
</comment>
<dbReference type="SMART" id="SM00091">
    <property type="entry name" value="PAS"/>
    <property type="match status" value="2"/>
</dbReference>
<proteinExistence type="predicted"/>
<feature type="transmembrane region" description="Helical" evidence="7">
    <location>
        <begin position="334"/>
        <end position="359"/>
    </location>
</feature>
<keyword evidence="13" id="KW-1185">Reference proteome</keyword>
<keyword evidence="7" id="KW-1133">Transmembrane helix</keyword>
<dbReference type="CDD" id="cd17546">
    <property type="entry name" value="REC_hyHK_CKI1_RcsC-like"/>
    <property type="match status" value="1"/>
</dbReference>
<dbReference type="SMART" id="SM00387">
    <property type="entry name" value="HATPase_c"/>
    <property type="match status" value="1"/>
</dbReference>
<feature type="modified residue" description="4-aspartylphosphate" evidence="6">
    <location>
        <position position="932"/>
    </location>
</feature>
<dbReference type="Pfam" id="PF13188">
    <property type="entry name" value="PAS_8"/>
    <property type="match status" value="1"/>
</dbReference>
<dbReference type="Proteomes" id="UP000248079">
    <property type="component" value="Unassembled WGS sequence"/>
</dbReference>
<sequence length="1001" mass="114968">MNKSPIPFLSFNLILIFAICLCAFNLQASEPKKAPHFDKIRLQLKYYHQFQFAGYYAALHKGFYKNEGLDVELLEGGTVNTVDIVLQGEAEYGVSANDILIERINKKPVVLLASIFQSSPSIFLSLKQSEINTAHDLINKRVMLLDEYRDPELLAIFYKEGIPLDNIYRLTTTYDINDLITGKTDVLNAYSTNEPYFLGEQGIDYTIIYPQNYGIDFYGDGIFTTEKEIKNNPKRVDAFIRATKKGWEYALKNQDEVIDILINTYGVKKSKKHLQFEAKQIQKLILNDYVEIGHINPGRLDNIARICAQMGMVSTNYDLSGFIYKQEQFKTPKWLKWALVISVIIISIVVVISFYLYVFNKQLKKAVDRQTTNISLKNEELIKSEKRFREVIENLPSGAILVEGNVLFTNKKAFEITEYTNKETPDINSWFTTLYRDHKEINYQIYLNSKSENFKNPTITSITTKSGKIKQVEFHAYRFDGKEIWLMNDISKRIETEQALIASEYKLRTYIDESPNGLVIFDKNSKVKFANPAFLKLFDIKESHEINYHIKDFFSPLQLTKNFEMMKQLLDTGKVQGEVMVKSIENRNFPAFISAVKLHNDEFLGFLMDTSPLKQVENKLKAALEKAEESDRLKSAFLANMSHEIRTPMNGILGFSQLLLKENLSQDKKEQYIDILNQNGRQLLEIINNIIDISYLEVKQLKVVKSTFSISKLFSDLDTLFKIEKPKYHKEDLEISFTSHIPQELDQIESDLGKIKQVLINLVNNALKFTKDGYIKISAKLSESKLFFIVEDSGIGIPKEKHDIIFERFGQIENVYTRQFGGAGLGLPISKGIIELLNGKLKLESNQNKGSKFQFYIPIQEKEIEPKENNNQQSRFSWTGKKILIVDDVDININFLEELLDNTGANITISKNGKEALNLCKSGYQPDLILMDIQMPEMNGLDATKEIRKHLKNTPIIAQTAYASENDKRLALSAGCNDFFSKPLNPEKLLNRINQFFLARS</sequence>
<dbReference type="EMBL" id="QFLI01000001">
    <property type="protein sequence ID" value="PXY02966.1"/>
    <property type="molecule type" value="Genomic_DNA"/>
</dbReference>
<accession>A0A2V4A2M3</accession>
<dbReference type="InterPro" id="IPR003594">
    <property type="entry name" value="HATPase_dom"/>
</dbReference>
<evidence type="ECO:0000256" key="2">
    <source>
        <dbReference type="ARBA" id="ARBA00012438"/>
    </source>
</evidence>
<evidence type="ECO:0000259" key="11">
    <source>
        <dbReference type="PROSITE" id="PS50112"/>
    </source>
</evidence>
<evidence type="ECO:0000259" key="10">
    <source>
        <dbReference type="PROSITE" id="PS50110"/>
    </source>
</evidence>
<feature type="domain" description="Response regulatory" evidence="10">
    <location>
        <begin position="882"/>
        <end position="997"/>
    </location>
</feature>
<feature type="domain" description="PAS" evidence="11">
    <location>
        <begin position="503"/>
        <end position="573"/>
    </location>
</feature>
<evidence type="ECO:0000256" key="3">
    <source>
        <dbReference type="ARBA" id="ARBA00022553"/>
    </source>
</evidence>
<dbReference type="InterPro" id="IPR000014">
    <property type="entry name" value="PAS"/>
</dbReference>
<dbReference type="PANTHER" id="PTHR43047">
    <property type="entry name" value="TWO-COMPONENT HISTIDINE PROTEIN KINASE"/>
    <property type="match status" value="1"/>
</dbReference>
<keyword evidence="5" id="KW-0418">Kinase</keyword>
<dbReference type="Gene3D" id="3.40.50.2300">
    <property type="match status" value="1"/>
</dbReference>
<keyword evidence="7" id="KW-0472">Membrane</keyword>
<dbReference type="EC" id="2.7.13.3" evidence="2"/>
<dbReference type="InterPro" id="IPR011006">
    <property type="entry name" value="CheY-like_superfamily"/>
</dbReference>
<dbReference type="PRINTS" id="PR00344">
    <property type="entry name" value="BCTRLSENSOR"/>
</dbReference>
<dbReference type="SUPFAM" id="SSF47384">
    <property type="entry name" value="Homodimeric domain of signal transducing histidine kinase"/>
    <property type="match status" value="1"/>
</dbReference>
<dbReference type="Gene3D" id="1.10.287.130">
    <property type="match status" value="1"/>
</dbReference>
<dbReference type="Pfam" id="PF00072">
    <property type="entry name" value="Response_reg"/>
    <property type="match status" value="1"/>
</dbReference>
<dbReference type="Pfam" id="PF02518">
    <property type="entry name" value="HATPase_c"/>
    <property type="match status" value="1"/>
</dbReference>
<keyword evidence="8" id="KW-0732">Signal</keyword>
<dbReference type="InterPro" id="IPR015168">
    <property type="entry name" value="SsuA/THI5"/>
</dbReference>
<dbReference type="SMART" id="SM00448">
    <property type="entry name" value="REC"/>
    <property type="match status" value="1"/>
</dbReference>
<dbReference type="InterPro" id="IPR036890">
    <property type="entry name" value="HATPase_C_sf"/>
</dbReference>
<keyword evidence="4" id="KW-0808">Transferase</keyword>
<dbReference type="Pfam" id="PF09084">
    <property type="entry name" value="NMT1"/>
    <property type="match status" value="1"/>
</dbReference>
<dbReference type="Gene3D" id="3.40.190.10">
    <property type="entry name" value="Periplasmic binding protein-like II"/>
    <property type="match status" value="2"/>
</dbReference>
<dbReference type="PROSITE" id="PS50110">
    <property type="entry name" value="RESPONSE_REGULATORY"/>
    <property type="match status" value="1"/>
</dbReference>
<dbReference type="Pfam" id="PF00512">
    <property type="entry name" value="HisKA"/>
    <property type="match status" value="1"/>
</dbReference>
<dbReference type="SUPFAM" id="SSF52172">
    <property type="entry name" value="CheY-like"/>
    <property type="match status" value="1"/>
</dbReference>
<dbReference type="InterPro" id="IPR004358">
    <property type="entry name" value="Sig_transdc_His_kin-like_C"/>
</dbReference>
<dbReference type="PROSITE" id="PS50112">
    <property type="entry name" value="PAS"/>
    <property type="match status" value="1"/>
</dbReference>
<dbReference type="SUPFAM" id="SSF53850">
    <property type="entry name" value="Periplasmic binding protein-like II"/>
    <property type="match status" value="1"/>
</dbReference>
<dbReference type="SUPFAM" id="SSF55874">
    <property type="entry name" value="ATPase domain of HSP90 chaperone/DNA topoisomerase II/histidine kinase"/>
    <property type="match status" value="1"/>
</dbReference>
<organism evidence="12 13">
    <name type="scientific">Marinifilum breve</name>
    <dbReference type="NCBI Taxonomy" id="2184082"/>
    <lineage>
        <taxon>Bacteria</taxon>
        <taxon>Pseudomonadati</taxon>
        <taxon>Bacteroidota</taxon>
        <taxon>Bacteroidia</taxon>
        <taxon>Marinilabiliales</taxon>
        <taxon>Marinifilaceae</taxon>
    </lineage>
</organism>
<dbReference type="InterPro" id="IPR035965">
    <property type="entry name" value="PAS-like_dom_sf"/>
</dbReference>
<dbReference type="Pfam" id="PF13426">
    <property type="entry name" value="PAS_9"/>
    <property type="match status" value="1"/>
</dbReference>
<feature type="domain" description="Histidine kinase" evidence="9">
    <location>
        <begin position="640"/>
        <end position="861"/>
    </location>
</feature>
<dbReference type="FunFam" id="3.30.565.10:FF:000006">
    <property type="entry name" value="Sensor histidine kinase WalK"/>
    <property type="match status" value="1"/>
</dbReference>
<name>A0A2V4A2M3_9BACT</name>
<evidence type="ECO:0000313" key="12">
    <source>
        <dbReference type="EMBL" id="PXY02966.1"/>
    </source>
</evidence>
<dbReference type="GO" id="GO:0000155">
    <property type="term" value="F:phosphorelay sensor kinase activity"/>
    <property type="evidence" value="ECO:0007669"/>
    <property type="project" value="InterPro"/>
</dbReference>
<evidence type="ECO:0000256" key="7">
    <source>
        <dbReference type="SAM" id="Phobius"/>
    </source>
</evidence>
<evidence type="ECO:0000256" key="8">
    <source>
        <dbReference type="SAM" id="SignalP"/>
    </source>
</evidence>
<evidence type="ECO:0000256" key="4">
    <source>
        <dbReference type="ARBA" id="ARBA00022679"/>
    </source>
</evidence>
<protein>
    <recommendedName>
        <fullName evidence="2">histidine kinase</fullName>
        <ecNumber evidence="2">2.7.13.3</ecNumber>
    </recommendedName>
</protein>
<feature type="signal peptide" evidence="8">
    <location>
        <begin position="1"/>
        <end position="28"/>
    </location>
</feature>
<dbReference type="InterPro" id="IPR005467">
    <property type="entry name" value="His_kinase_dom"/>
</dbReference>
<dbReference type="SUPFAM" id="SSF55785">
    <property type="entry name" value="PYP-like sensor domain (PAS domain)"/>
    <property type="match status" value="2"/>
</dbReference>
<keyword evidence="3 6" id="KW-0597">Phosphoprotein</keyword>
<dbReference type="InterPro" id="IPR036097">
    <property type="entry name" value="HisK_dim/P_sf"/>
</dbReference>
<dbReference type="PROSITE" id="PS50109">
    <property type="entry name" value="HIS_KIN"/>
    <property type="match status" value="1"/>
</dbReference>
<dbReference type="CDD" id="cd16922">
    <property type="entry name" value="HATPase_EvgS-ArcB-TorS-like"/>
    <property type="match status" value="1"/>
</dbReference>
<dbReference type="InterPro" id="IPR003661">
    <property type="entry name" value="HisK_dim/P_dom"/>
</dbReference>
<dbReference type="SMART" id="SM00388">
    <property type="entry name" value="HisKA"/>
    <property type="match status" value="1"/>
</dbReference>
<evidence type="ECO:0000259" key="9">
    <source>
        <dbReference type="PROSITE" id="PS50109"/>
    </source>
</evidence>
<feature type="chain" id="PRO_5016128316" description="histidine kinase" evidence="8">
    <location>
        <begin position="29"/>
        <end position="1001"/>
    </location>
</feature>
<dbReference type="CDD" id="cd00130">
    <property type="entry name" value="PAS"/>
    <property type="match status" value="1"/>
</dbReference>
<reference evidence="12 13" key="1">
    <citation type="submission" date="2018-05" db="EMBL/GenBank/DDBJ databases">
        <title>Marinifilum breve JC075T sp. nov., a marine bacterium isolated from Yongle Blue Hole in the South China Sea.</title>
        <authorList>
            <person name="Fu T."/>
        </authorList>
    </citation>
    <scope>NUCLEOTIDE SEQUENCE [LARGE SCALE GENOMIC DNA]</scope>
    <source>
        <strain evidence="12 13">JC075</strain>
    </source>
</reference>